<feature type="transmembrane region" description="Helical" evidence="7">
    <location>
        <begin position="434"/>
        <end position="455"/>
    </location>
</feature>
<keyword evidence="4 7" id="KW-1133">Transmembrane helix</keyword>
<feature type="domain" description="Polysaccharide chain length determinant N-terminal" evidence="8">
    <location>
        <begin position="17"/>
        <end position="94"/>
    </location>
</feature>
<keyword evidence="5 7" id="KW-0472">Membrane</keyword>
<evidence type="ECO:0000256" key="2">
    <source>
        <dbReference type="ARBA" id="ARBA00022475"/>
    </source>
</evidence>
<sequence>MLPGKALTPAVILALGWRYKWLILVLAAAGLSGASLYSARLPNQYQSETTILVVPQRVPESFVRSTVTIAIADRLRTVSQQILSRPSLEQIVQEFKLYPEQRRTQPLDDVITLMRDQIDITVARGDSFKVGFTYTDPAVVAKVTDRLARDVITSNTRDRQSQAEGTSQFLEAQLEDARRRLVEQEKRREEYSRLHAGELPSQLQSNMQVIQHSQQQLQTLQESVNRDRDRRLVVDRLLADLSLAEQSQPIVPVPAAAAGTIAQLPAARQLDLARQVVTELQSRGLTPDHPDLRTAQRRVAELTDKVKQEQAARPGTPAPPVTVADAARRNQVIQLTAERDNLDRQVASKLAEDDRLRKVIAQYQARVESIPTRESELTEINRDYDTIQTTYRTLLAKREESQIATNLESRQIGEQFRIVDPARTPERAISPNRMLINAGGAVGGLLLALGLIGLLEVRDSSLKTEDDVLAVIDLPVLARVSLLRTVADLAQIRRRRKIVLLISGAAGAVALGVVALVWKVGL</sequence>
<evidence type="ECO:0000259" key="8">
    <source>
        <dbReference type="Pfam" id="PF02706"/>
    </source>
</evidence>
<dbReference type="InterPro" id="IPR003856">
    <property type="entry name" value="LPS_length_determ_N"/>
</dbReference>
<reference evidence="10" key="1">
    <citation type="submission" date="2013-10" db="EMBL/GenBank/DDBJ databases">
        <title>Functional metagenomics reveals novel beta-galactosidases not predictable from gene sequences.</title>
        <authorList>
            <person name="Cheng J."/>
            <person name="Engel K."/>
            <person name="Romantsov T."/>
            <person name="Neufeld J.D."/>
            <person name="Rose D.R."/>
            <person name="Charles T.C."/>
        </authorList>
    </citation>
    <scope>NUCLEOTIDE SEQUENCE</scope>
</reference>
<evidence type="ECO:0000256" key="4">
    <source>
        <dbReference type="ARBA" id="ARBA00022989"/>
    </source>
</evidence>
<evidence type="ECO:0000256" key="6">
    <source>
        <dbReference type="SAM" id="Coils"/>
    </source>
</evidence>
<dbReference type="Pfam" id="PF13807">
    <property type="entry name" value="GNVR"/>
    <property type="match status" value="1"/>
</dbReference>
<evidence type="ECO:0000256" key="5">
    <source>
        <dbReference type="ARBA" id="ARBA00023136"/>
    </source>
</evidence>
<dbReference type="Pfam" id="PF02706">
    <property type="entry name" value="Wzz"/>
    <property type="match status" value="1"/>
</dbReference>
<keyword evidence="2" id="KW-1003">Cell membrane</keyword>
<accession>X2L8E0</accession>
<dbReference type="EMBL" id="KF796608">
    <property type="protein sequence ID" value="AHN98019.1"/>
    <property type="molecule type" value="Genomic_DNA"/>
</dbReference>
<evidence type="ECO:0000259" key="9">
    <source>
        <dbReference type="Pfam" id="PF13807"/>
    </source>
</evidence>
<evidence type="ECO:0000313" key="10">
    <source>
        <dbReference type="EMBL" id="AHN98019.1"/>
    </source>
</evidence>
<feature type="coiled-coil region" evidence="6">
    <location>
        <begin position="292"/>
        <end position="352"/>
    </location>
</feature>
<dbReference type="GO" id="GO:0004713">
    <property type="term" value="F:protein tyrosine kinase activity"/>
    <property type="evidence" value="ECO:0007669"/>
    <property type="project" value="TreeGrafter"/>
</dbReference>
<dbReference type="GO" id="GO:0005886">
    <property type="term" value="C:plasma membrane"/>
    <property type="evidence" value="ECO:0007669"/>
    <property type="project" value="UniProtKB-SubCell"/>
</dbReference>
<dbReference type="InterPro" id="IPR032807">
    <property type="entry name" value="GNVR"/>
</dbReference>
<feature type="domain" description="Tyrosine-protein kinase G-rich" evidence="9">
    <location>
        <begin position="376"/>
        <end position="451"/>
    </location>
</feature>
<feature type="coiled-coil region" evidence="6">
    <location>
        <begin position="160"/>
        <end position="230"/>
    </location>
</feature>
<dbReference type="PANTHER" id="PTHR32309:SF13">
    <property type="entry name" value="FERRIC ENTEROBACTIN TRANSPORT PROTEIN FEPE"/>
    <property type="match status" value="1"/>
</dbReference>
<evidence type="ECO:0000256" key="3">
    <source>
        <dbReference type="ARBA" id="ARBA00022692"/>
    </source>
</evidence>
<comment type="subcellular location">
    <subcellularLocation>
        <location evidence="1">Cell membrane</location>
        <topology evidence="1">Multi-pass membrane protein</topology>
    </subcellularLocation>
</comment>
<dbReference type="InterPro" id="IPR050445">
    <property type="entry name" value="Bact_polysacc_biosynth/exp"/>
</dbReference>
<keyword evidence="3 7" id="KW-0812">Transmembrane</keyword>
<protein>
    <recommendedName>
        <fullName evidence="11">Polysaccharide chain length determinant N-terminal domain-containing protein</fullName>
    </recommendedName>
</protein>
<evidence type="ECO:0000256" key="1">
    <source>
        <dbReference type="ARBA" id="ARBA00004651"/>
    </source>
</evidence>
<evidence type="ECO:0000256" key="7">
    <source>
        <dbReference type="SAM" id="Phobius"/>
    </source>
</evidence>
<keyword evidence="6" id="KW-0175">Coiled coil</keyword>
<dbReference type="AlphaFoldDB" id="X2L8E0"/>
<proteinExistence type="predicted"/>
<name>X2L8E0_9BACT</name>
<dbReference type="PANTHER" id="PTHR32309">
    <property type="entry name" value="TYROSINE-PROTEIN KINASE"/>
    <property type="match status" value="1"/>
</dbReference>
<evidence type="ECO:0008006" key="11">
    <source>
        <dbReference type="Google" id="ProtNLM"/>
    </source>
</evidence>
<organism evidence="10">
    <name type="scientific">uncultured bacterium lac193</name>
    <dbReference type="NCBI Taxonomy" id="1447243"/>
    <lineage>
        <taxon>Bacteria</taxon>
        <taxon>environmental samples</taxon>
    </lineage>
</organism>
<feature type="transmembrane region" description="Helical" evidence="7">
    <location>
        <begin position="498"/>
        <end position="518"/>
    </location>
</feature>